<dbReference type="InterPro" id="IPR050490">
    <property type="entry name" value="Bact_solute-bd_prot1"/>
</dbReference>
<gene>
    <name evidence="6" type="ORF">D7Z26_14130</name>
</gene>
<keyword evidence="7" id="KW-1185">Reference proteome</keyword>
<dbReference type="Pfam" id="PF01547">
    <property type="entry name" value="SBP_bac_1"/>
    <property type="match status" value="1"/>
</dbReference>
<evidence type="ECO:0000256" key="2">
    <source>
        <dbReference type="ARBA" id="ARBA00022448"/>
    </source>
</evidence>
<dbReference type="SUPFAM" id="SSF53850">
    <property type="entry name" value="Periplasmic binding protein-like II"/>
    <property type="match status" value="1"/>
</dbReference>
<evidence type="ECO:0000256" key="5">
    <source>
        <dbReference type="SAM" id="SignalP"/>
    </source>
</evidence>
<dbReference type="GO" id="GO:0055085">
    <property type="term" value="P:transmembrane transport"/>
    <property type="evidence" value="ECO:0007669"/>
    <property type="project" value="InterPro"/>
</dbReference>
<dbReference type="EMBL" id="RBZM01000006">
    <property type="protein sequence ID" value="RKP52889.1"/>
    <property type="molecule type" value="Genomic_DNA"/>
</dbReference>
<feature type="signal peptide" evidence="5">
    <location>
        <begin position="1"/>
        <end position="24"/>
    </location>
</feature>
<feature type="region of interest" description="Disordered" evidence="4">
    <location>
        <begin position="27"/>
        <end position="50"/>
    </location>
</feature>
<keyword evidence="2" id="KW-0813">Transport</keyword>
<dbReference type="PANTHER" id="PTHR43649:SF12">
    <property type="entry name" value="DIACETYLCHITOBIOSE BINDING PROTEIN DASA"/>
    <property type="match status" value="1"/>
</dbReference>
<accession>A0A494XXP8</accession>
<keyword evidence="3 5" id="KW-0732">Signal</keyword>
<feature type="chain" id="PRO_5019778586" evidence="5">
    <location>
        <begin position="25"/>
        <end position="528"/>
    </location>
</feature>
<reference evidence="6 7" key="1">
    <citation type="submission" date="2018-10" db="EMBL/GenBank/DDBJ databases">
        <title>Cohnella sp. M2MS4P-1, whole genome shotgun sequence.</title>
        <authorList>
            <person name="Tuo L."/>
        </authorList>
    </citation>
    <scope>NUCLEOTIDE SEQUENCE [LARGE SCALE GENOMIC DNA]</scope>
    <source>
        <strain evidence="6 7">M2MS4P-1</strain>
    </source>
</reference>
<organism evidence="6 7">
    <name type="scientific">Cohnella endophytica</name>
    <dbReference type="NCBI Taxonomy" id="2419778"/>
    <lineage>
        <taxon>Bacteria</taxon>
        <taxon>Bacillati</taxon>
        <taxon>Bacillota</taxon>
        <taxon>Bacilli</taxon>
        <taxon>Bacillales</taxon>
        <taxon>Paenibacillaceae</taxon>
        <taxon>Cohnella</taxon>
    </lineage>
</organism>
<evidence type="ECO:0000256" key="1">
    <source>
        <dbReference type="ARBA" id="ARBA00008520"/>
    </source>
</evidence>
<comment type="caution">
    <text evidence="6">The sequence shown here is derived from an EMBL/GenBank/DDBJ whole genome shotgun (WGS) entry which is preliminary data.</text>
</comment>
<dbReference type="PANTHER" id="PTHR43649">
    <property type="entry name" value="ARABINOSE-BINDING PROTEIN-RELATED"/>
    <property type="match status" value="1"/>
</dbReference>
<dbReference type="RefSeq" id="WP_120977633.1">
    <property type="nucleotide sequence ID" value="NZ_RBZM01000006.1"/>
</dbReference>
<dbReference type="Proteomes" id="UP000282076">
    <property type="component" value="Unassembled WGS sequence"/>
</dbReference>
<dbReference type="OrthoDB" id="9798191at2"/>
<comment type="similarity">
    <text evidence="1">Belongs to the bacterial solute-binding protein 1 family.</text>
</comment>
<protein>
    <submittedName>
        <fullName evidence="6">Extracellular solute-binding protein</fullName>
    </submittedName>
</protein>
<dbReference type="InterPro" id="IPR006061">
    <property type="entry name" value="SBP_1_CS"/>
</dbReference>
<proteinExistence type="inferred from homology"/>
<evidence type="ECO:0000313" key="6">
    <source>
        <dbReference type="EMBL" id="RKP52889.1"/>
    </source>
</evidence>
<feature type="compositionally biased region" description="Low complexity" evidence="4">
    <location>
        <begin position="28"/>
        <end position="39"/>
    </location>
</feature>
<sequence>MKRKIGIFVIAAILAISMVGCNKATKDSVPSSSSSVAPATNAAETSKPAEKKETKTVVLATISGYYSTALKEAAEAYTKLHPETKVKIDIIKDNAAYKTNFDAKMAAGGDNAPDIVHTNLVVQPDPTEYINKGWLLKLNDFVNEPNPYNDGKTVFEGIDPAYHQNSYDNNGNVANVPFDLVGTGFYYNKDIFDKLGLEAPQTWEDLLADSQKLKDAGYIPLAMPYQSSESWMHTAFIDWSAQSVYPELLILPGDARYDEKVDSKNTSIKYSADNPMFDFGAVYDPEKVLNVIKDKKYDNQGPAEKKWWTTLKDLSQFYEPGYATMDDNSVYSLFISQKAAMFWSGSWQVGTLLVDQQKLKDKSFKWGTFKFPKFAAEDPLFPGSPRGILVPGHTLGITAKKDQEQVERTKDFMKYLYSKDVAQKIFERTLEVGEFVQGPSLVLGVELPAAVNDYLTGFKVAGNMSYALTNISEGVSDDKPASDANRLDFYQGKLTVEKFLENKAKFAQKLADKQIAENKYDLDPKTNP</sequence>
<name>A0A494XXP8_9BACL</name>
<evidence type="ECO:0000313" key="7">
    <source>
        <dbReference type="Proteomes" id="UP000282076"/>
    </source>
</evidence>
<dbReference type="AlphaFoldDB" id="A0A494XXP8"/>
<dbReference type="Gene3D" id="3.40.190.10">
    <property type="entry name" value="Periplasmic binding protein-like II"/>
    <property type="match status" value="1"/>
</dbReference>
<dbReference type="InterPro" id="IPR006059">
    <property type="entry name" value="SBP"/>
</dbReference>
<dbReference type="PROSITE" id="PS51257">
    <property type="entry name" value="PROKAR_LIPOPROTEIN"/>
    <property type="match status" value="1"/>
</dbReference>
<dbReference type="PROSITE" id="PS01037">
    <property type="entry name" value="SBP_BACTERIAL_1"/>
    <property type="match status" value="1"/>
</dbReference>
<evidence type="ECO:0000256" key="4">
    <source>
        <dbReference type="SAM" id="MobiDB-lite"/>
    </source>
</evidence>
<evidence type="ECO:0000256" key="3">
    <source>
        <dbReference type="ARBA" id="ARBA00022729"/>
    </source>
</evidence>